<protein>
    <submittedName>
        <fullName evidence="1">Uncharacterized protein</fullName>
    </submittedName>
</protein>
<dbReference type="Proteomes" id="UP000034954">
    <property type="component" value="Unassembled WGS sequence"/>
</dbReference>
<reference evidence="1 2" key="1">
    <citation type="journal article" date="2013" name="BMC Microbiol.">
        <title>Identification of the type II cytochrome c maturation pathway in anammox bacteria by comparative genomics.</title>
        <authorList>
            <person name="Ferousi C."/>
            <person name="Speth D.R."/>
            <person name="Reimann J."/>
            <person name="Op den Camp H.J."/>
            <person name="Allen J.W."/>
            <person name="Keltjens J.T."/>
            <person name="Jetten M.S."/>
        </authorList>
    </citation>
    <scope>NUCLEOTIDE SEQUENCE [LARGE SCALE GENOMIC DNA]</scope>
    <source>
        <strain evidence="1">RU1</strain>
    </source>
</reference>
<evidence type="ECO:0000313" key="2">
    <source>
        <dbReference type="Proteomes" id="UP000034954"/>
    </source>
</evidence>
<dbReference type="EMBL" id="LAQJ01000052">
    <property type="protein sequence ID" value="KKO20877.1"/>
    <property type="molecule type" value="Genomic_DNA"/>
</dbReference>
<comment type="caution">
    <text evidence="1">The sequence shown here is derived from an EMBL/GenBank/DDBJ whole genome shotgun (WGS) entry which is preliminary data.</text>
</comment>
<proteinExistence type="predicted"/>
<keyword evidence="2" id="KW-1185">Reference proteome</keyword>
<accession>A0A0M2UYG1</accession>
<name>A0A0M2UYG1_9BACT</name>
<gene>
    <name evidence="1" type="ORF">BROFUL_00393</name>
</gene>
<sequence>MKRNKGFQTGVNRRLPVLDRMNQPIPKGVISLGTTGRQGNNAELFQLEKEAATCHIFVLAIVCFPIPGNAEFPGEFRPMPMGVFVHEALDTLDIRGRDAAPTYCYGYFHDWEYNK</sequence>
<organism evidence="1 2">
    <name type="scientific">Candidatus Brocadia fulgida</name>
    <dbReference type="NCBI Taxonomy" id="380242"/>
    <lineage>
        <taxon>Bacteria</taxon>
        <taxon>Pseudomonadati</taxon>
        <taxon>Planctomycetota</taxon>
        <taxon>Candidatus Brocadiia</taxon>
        <taxon>Candidatus Brocadiales</taxon>
        <taxon>Candidatus Brocadiaceae</taxon>
        <taxon>Candidatus Brocadia</taxon>
    </lineage>
</organism>
<evidence type="ECO:0000313" key="1">
    <source>
        <dbReference type="EMBL" id="KKO20877.1"/>
    </source>
</evidence>
<dbReference type="AlphaFoldDB" id="A0A0M2UYG1"/>